<dbReference type="Pfam" id="PF12802">
    <property type="entry name" value="MarR_2"/>
    <property type="match status" value="1"/>
</dbReference>
<reference evidence="3" key="1">
    <citation type="submission" date="2020-02" db="EMBL/GenBank/DDBJ databases">
        <authorList>
            <person name="Meier V. D."/>
        </authorList>
    </citation>
    <scope>NUCLEOTIDE SEQUENCE</scope>
    <source>
        <strain evidence="3">AVDCRST_MAG45</strain>
    </source>
</reference>
<protein>
    <recommendedName>
        <fullName evidence="2">HTH marR-type domain-containing protein</fullName>
    </recommendedName>
</protein>
<gene>
    <name evidence="3" type="ORF">AVDCRST_MAG45-382</name>
</gene>
<dbReference type="InterPro" id="IPR036388">
    <property type="entry name" value="WH-like_DNA-bd_sf"/>
</dbReference>
<dbReference type="InterPro" id="IPR000835">
    <property type="entry name" value="HTH_MarR-typ"/>
</dbReference>
<evidence type="ECO:0000256" key="1">
    <source>
        <dbReference type="SAM" id="MobiDB-lite"/>
    </source>
</evidence>
<feature type="region of interest" description="Disordered" evidence="1">
    <location>
        <begin position="1"/>
        <end position="23"/>
    </location>
</feature>
<feature type="compositionally biased region" description="Low complexity" evidence="1">
    <location>
        <begin position="1"/>
        <end position="16"/>
    </location>
</feature>
<dbReference type="SUPFAM" id="SSF46785">
    <property type="entry name" value="Winged helix' DNA-binding domain"/>
    <property type="match status" value="1"/>
</dbReference>
<dbReference type="InterPro" id="IPR036390">
    <property type="entry name" value="WH_DNA-bd_sf"/>
</dbReference>
<feature type="domain" description="HTH marR-type" evidence="2">
    <location>
        <begin position="24"/>
        <end position="156"/>
    </location>
</feature>
<accession>A0A6J4S473</accession>
<organism evidence="3">
    <name type="scientific">uncultured Solirubrobacterales bacterium</name>
    <dbReference type="NCBI Taxonomy" id="768556"/>
    <lineage>
        <taxon>Bacteria</taxon>
        <taxon>Bacillati</taxon>
        <taxon>Actinomycetota</taxon>
        <taxon>Thermoleophilia</taxon>
        <taxon>Solirubrobacterales</taxon>
        <taxon>environmental samples</taxon>
    </lineage>
</organism>
<dbReference type="GO" id="GO:0003700">
    <property type="term" value="F:DNA-binding transcription factor activity"/>
    <property type="evidence" value="ECO:0007669"/>
    <property type="project" value="InterPro"/>
</dbReference>
<dbReference type="EMBL" id="CADCVU010000033">
    <property type="protein sequence ID" value="CAA9484813.1"/>
    <property type="molecule type" value="Genomic_DNA"/>
</dbReference>
<dbReference type="PANTHER" id="PTHR33164">
    <property type="entry name" value="TRANSCRIPTIONAL REGULATOR, MARR FAMILY"/>
    <property type="match status" value="1"/>
</dbReference>
<dbReference type="SMART" id="SM00347">
    <property type="entry name" value="HTH_MARR"/>
    <property type="match status" value="1"/>
</dbReference>
<evidence type="ECO:0000259" key="2">
    <source>
        <dbReference type="PROSITE" id="PS50995"/>
    </source>
</evidence>
<dbReference type="AlphaFoldDB" id="A0A6J4S473"/>
<dbReference type="InterPro" id="IPR039422">
    <property type="entry name" value="MarR/SlyA-like"/>
</dbReference>
<dbReference type="PRINTS" id="PR00598">
    <property type="entry name" value="HTHMARR"/>
</dbReference>
<dbReference type="GO" id="GO:0006950">
    <property type="term" value="P:response to stress"/>
    <property type="evidence" value="ECO:0007669"/>
    <property type="project" value="TreeGrafter"/>
</dbReference>
<sequence>MCPPSSRARRPPAAASVAEPDSGSSACGLLILRLGRAAGMRLGSALAALEMRPHEFGVLSGLAETGPMSQGRLGERMRVHPSNLVALIDGLEADGLVVRRRDPCDRRRYMIDLTTAGRRRLERARQAAEQTEDELLAPLSEAERRHLHSYLTRVAAHACGGRSC</sequence>
<dbReference type="PANTHER" id="PTHR33164:SF43">
    <property type="entry name" value="HTH-TYPE TRANSCRIPTIONAL REPRESSOR YETL"/>
    <property type="match status" value="1"/>
</dbReference>
<dbReference type="PROSITE" id="PS50995">
    <property type="entry name" value="HTH_MARR_2"/>
    <property type="match status" value="1"/>
</dbReference>
<dbReference type="Gene3D" id="1.10.10.10">
    <property type="entry name" value="Winged helix-like DNA-binding domain superfamily/Winged helix DNA-binding domain"/>
    <property type="match status" value="1"/>
</dbReference>
<name>A0A6J4S473_9ACTN</name>
<proteinExistence type="predicted"/>
<evidence type="ECO:0000313" key="3">
    <source>
        <dbReference type="EMBL" id="CAA9484813.1"/>
    </source>
</evidence>